<dbReference type="InterPro" id="IPR001525">
    <property type="entry name" value="C5_MeTfrase"/>
</dbReference>
<dbReference type="EMBL" id="JAHPMX010000049">
    <property type="protein sequence ID" value="MBU9360829.1"/>
    <property type="molecule type" value="Genomic_DNA"/>
</dbReference>
<evidence type="ECO:0000256" key="2">
    <source>
        <dbReference type="ARBA" id="ARBA00022679"/>
    </source>
</evidence>
<protein>
    <submittedName>
        <fullName evidence="3">DNA cytosine methyltransferase</fullName>
    </submittedName>
</protein>
<dbReference type="AlphaFoldDB" id="A0AAP2HSL5"/>
<dbReference type="Proteomes" id="UP001196915">
    <property type="component" value="Unassembled WGS sequence"/>
</dbReference>
<comment type="caution">
    <text evidence="3">The sequence shown here is derived from an EMBL/GenBank/DDBJ whole genome shotgun (WGS) entry which is preliminary data.</text>
</comment>
<dbReference type="GO" id="GO:0032259">
    <property type="term" value="P:methylation"/>
    <property type="evidence" value="ECO:0007669"/>
    <property type="project" value="UniProtKB-KW"/>
</dbReference>
<dbReference type="Pfam" id="PF00145">
    <property type="entry name" value="DNA_methylase"/>
    <property type="match status" value="1"/>
</dbReference>
<keyword evidence="2" id="KW-0808">Transferase</keyword>
<keyword evidence="1 3" id="KW-0489">Methyltransferase</keyword>
<reference evidence="3" key="1">
    <citation type="submission" date="2021-06" db="EMBL/GenBank/DDBJ databases">
        <title>A collection of bacterial strains from the Burkholderia cepacia Research Laboratory and Repository.</title>
        <authorList>
            <person name="Lipuma J."/>
            <person name="Spilker T."/>
        </authorList>
    </citation>
    <scope>NUCLEOTIDE SEQUENCE</scope>
    <source>
        <strain evidence="3">AU37435</strain>
    </source>
</reference>
<evidence type="ECO:0000313" key="4">
    <source>
        <dbReference type="Proteomes" id="UP001196915"/>
    </source>
</evidence>
<evidence type="ECO:0000256" key="1">
    <source>
        <dbReference type="ARBA" id="ARBA00022603"/>
    </source>
</evidence>
<gene>
    <name evidence="3" type="ORF">KTE52_31400</name>
</gene>
<accession>A0AAP2HSL5</accession>
<name>A0AAP2HSL5_9BURK</name>
<dbReference type="GO" id="GO:0008168">
    <property type="term" value="F:methyltransferase activity"/>
    <property type="evidence" value="ECO:0007669"/>
    <property type="project" value="UniProtKB-KW"/>
</dbReference>
<proteinExistence type="predicted"/>
<sequence length="250" mass="27310">MRSMGHANSHQNAGGHLAVAYNGEANASTYEADASSVLRTLRQEVGEEAFAKWGLGILDSLQQAEVLRQALHGLSIRPASFSRSWVVYCALSRSENRAGWLLQSLREAGCERCASQGWEPSEQLAGELGAYLSELSRPGAQAARFLHDLWQASQGLGVLRQALSAVQEVERPAGGEGKPACGGMQVRRLTVEECEFLQGFPRGYSKIPWRKKPAEECPDGPRYKALGNSMAVPVMQWIGKRIELVESLTN</sequence>
<organism evidence="3 4">
    <name type="scientific">Burkholderia multivorans</name>
    <dbReference type="NCBI Taxonomy" id="87883"/>
    <lineage>
        <taxon>Bacteria</taxon>
        <taxon>Pseudomonadati</taxon>
        <taxon>Pseudomonadota</taxon>
        <taxon>Betaproteobacteria</taxon>
        <taxon>Burkholderiales</taxon>
        <taxon>Burkholderiaceae</taxon>
        <taxon>Burkholderia</taxon>
        <taxon>Burkholderia cepacia complex</taxon>
    </lineage>
</organism>
<evidence type="ECO:0000313" key="3">
    <source>
        <dbReference type="EMBL" id="MBU9360829.1"/>
    </source>
</evidence>